<feature type="active site" description="Charge relay system" evidence="10">
    <location>
        <position position="94"/>
    </location>
</feature>
<dbReference type="OrthoDB" id="9798386at2"/>
<dbReference type="Proteomes" id="UP000431401">
    <property type="component" value="Unassembled WGS sequence"/>
</dbReference>
<evidence type="ECO:0000256" key="2">
    <source>
        <dbReference type="ARBA" id="ARBA00011073"/>
    </source>
</evidence>
<dbReference type="Gene3D" id="3.40.50.200">
    <property type="entry name" value="Peptidase S8/S53 domain"/>
    <property type="match status" value="1"/>
</dbReference>
<dbReference type="EMBL" id="WEGI01000001">
    <property type="protein sequence ID" value="MQY25049.1"/>
    <property type="molecule type" value="Genomic_DNA"/>
</dbReference>
<evidence type="ECO:0000256" key="3">
    <source>
        <dbReference type="ARBA" id="ARBA00022475"/>
    </source>
</evidence>
<dbReference type="InterPro" id="IPR015500">
    <property type="entry name" value="Peptidase_S8_subtilisin-rel"/>
</dbReference>
<comment type="subcellular location">
    <subcellularLocation>
        <location evidence="1">Cell membrane</location>
        <topology evidence="1">Single-pass membrane protein</topology>
    </subcellularLocation>
</comment>
<evidence type="ECO:0000256" key="7">
    <source>
        <dbReference type="ARBA" id="ARBA00022825"/>
    </source>
</evidence>
<evidence type="ECO:0000256" key="5">
    <source>
        <dbReference type="ARBA" id="ARBA00022692"/>
    </source>
</evidence>
<evidence type="ECO:0000256" key="11">
    <source>
        <dbReference type="RuleBase" id="RU003355"/>
    </source>
</evidence>
<dbReference type="PANTHER" id="PTHR43806">
    <property type="entry name" value="PEPTIDASE S8"/>
    <property type="match status" value="1"/>
</dbReference>
<protein>
    <submittedName>
        <fullName evidence="16">Mycosin-4</fullName>
        <ecNumber evidence="16">3.4.21.-</ecNumber>
    </submittedName>
</protein>
<dbReference type="NCBIfam" id="TIGR03921">
    <property type="entry name" value="T7SS_mycosin"/>
    <property type="match status" value="1"/>
</dbReference>
<evidence type="ECO:0000259" key="15">
    <source>
        <dbReference type="Pfam" id="PF00082"/>
    </source>
</evidence>
<dbReference type="InterPro" id="IPR023827">
    <property type="entry name" value="Peptidase_S8_Asp-AS"/>
</dbReference>
<keyword evidence="9 13" id="KW-0472">Membrane</keyword>
<keyword evidence="3" id="KW-1003">Cell membrane</keyword>
<dbReference type="PROSITE" id="PS00136">
    <property type="entry name" value="SUBTILASE_ASP"/>
    <property type="match status" value="1"/>
</dbReference>
<feature type="compositionally biased region" description="Pro residues" evidence="12">
    <location>
        <begin position="26"/>
        <end position="43"/>
    </location>
</feature>
<evidence type="ECO:0000256" key="6">
    <source>
        <dbReference type="ARBA" id="ARBA00022801"/>
    </source>
</evidence>
<evidence type="ECO:0000313" key="16">
    <source>
        <dbReference type="EMBL" id="MQY25049.1"/>
    </source>
</evidence>
<evidence type="ECO:0000256" key="12">
    <source>
        <dbReference type="SAM" id="MobiDB-lite"/>
    </source>
</evidence>
<keyword evidence="8 13" id="KW-1133">Transmembrane helix</keyword>
<dbReference type="Pfam" id="PF00082">
    <property type="entry name" value="Peptidase_S8"/>
    <property type="match status" value="1"/>
</dbReference>
<dbReference type="SUPFAM" id="SSF52743">
    <property type="entry name" value="Subtilisin-like"/>
    <property type="match status" value="1"/>
</dbReference>
<reference evidence="16 17" key="1">
    <citation type="submission" date="2019-10" db="EMBL/GenBank/DDBJ databases">
        <title>Nocardia macrotermitis sp. nov. and Nocardia aurantia sp. nov., isolated from the gut of fungus growing-termite Macrotermes natalensis.</title>
        <authorList>
            <person name="Benndorf R."/>
            <person name="Schwitalla J."/>
            <person name="Martin K."/>
            <person name="De Beer W."/>
            <person name="Kaster A.-K."/>
            <person name="Vollmers J."/>
            <person name="Poulsen M."/>
            <person name="Beemelmanns C."/>
        </authorList>
    </citation>
    <scope>NUCLEOTIDE SEQUENCE [LARGE SCALE GENOMIC DNA]</scope>
    <source>
        <strain evidence="16 17">RB56</strain>
    </source>
</reference>
<evidence type="ECO:0000256" key="1">
    <source>
        <dbReference type="ARBA" id="ARBA00004162"/>
    </source>
</evidence>
<dbReference type="PROSITE" id="PS51892">
    <property type="entry name" value="SUBTILASE"/>
    <property type="match status" value="1"/>
</dbReference>
<dbReference type="PRINTS" id="PR00723">
    <property type="entry name" value="SUBTILISIN"/>
</dbReference>
<keyword evidence="4 10" id="KW-0645">Protease</keyword>
<organism evidence="16 17">
    <name type="scientific">Nocardia aurantia</name>
    <dbReference type="NCBI Taxonomy" id="2585199"/>
    <lineage>
        <taxon>Bacteria</taxon>
        <taxon>Bacillati</taxon>
        <taxon>Actinomycetota</taxon>
        <taxon>Actinomycetes</taxon>
        <taxon>Mycobacteriales</taxon>
        <taxon>Nocardiaceae</taxon>
        <taxon>Nocardia</taxon>
    </lineage>
</organism>
<comment type="similarity">
    <text evidence="2 10 11">Belongs to the peptidase S8 family.</text>
</comment>
<dbReference type="InterPro" id="IPR023834">
    <property type="entry name" value="T7SS_pept_S8A_mycosin"/>
</dbReference>
<dbReference type="PROSITE" id="PS00137">
    <property type="entry name" value="SUBTILASE_HIS"/>
    <property type="match status" value="1"/>
</dbReference>
<feature type="region of interest" description="Disordered" evidence="12">
    <location>
        <begin position="20"/>
        <end position="64"/>
    </location>
</feature>
<evidence type="ECO:0000256" key="8">
    <source>
        <dbReference type="ARBA" id="ARBA00022989"/>
    </source>
</evidence>
<keyword evidence="6 10" id="KW-0378">Hydrolase</keyword>
<accession>A0A7K0DH82</accession>
<evidence type="ECO:0000256" key="13">
    <source>
        <dbReference type="SAM" id="Phobius"/>
    </source>
</evidence>
<evidence type="ECO:0000313" key="17">
    <source>
        <dbReference type="Proteomes" id="UP000431401"/>
    </source>
</evidence>
<keyword evidence="5 13" id="KW-0812">Transmembrane</keyword>
<feature type="chain" id="PRO_5029767775" evidence="14">
    <location>
        <begin position="25"/>
        <end position="462"/>
    </location>
</feature>
<gene>
    <name evidence="16" type="primary">mycP4</name>
    <name evidence="16" type="ORF">NRB56_06030</name>
</gene>
<feature type="transmembrane region" description="Helical" evidence="13">
    <location>
        <begin position="431"/>
        <end position="450"/>
    </location>
</feature>
<dbReference type="InterPro" id="IPR022398">
    <property type="entry name" value="Peptidase_S8_His-AS"/>
</dbReference>
<evidence type="ECO:0000256" key="4">
    <source>
        <dbReference type="ARBA" id="ARBA00022670"/>
    </source>
</evidence>
<dbReference type="GO" id="GO:0006508">
    <property type="term" value="P:proteolysis"/>
    <property type="evidence" value="ECO:0007669"/>
    <property type="project" value="UniProtKB-KW"/>
</dbReference>
<dbReference type="PROSITE" id="PS00138">
    <property type="entry name" value="SUBTILASE_SER"/>
    <property type="match status" value="1"/>
</dbReference>
<keyword evidence="14" id="KW-0732">Signal</keyword>
<dbReference type="InterPro" id="IPR050131">
    <property type="entry name" value="Peptidase_S8_subtilisin-like"/>
</dbReference>
<feature type="signal peptide" evidence="14">
    <location>
        <begin position="1"/>
        <end position="24"/>
    </location>
</feature>
<proteinExistence type="inferred from homology"/>
<comment type="caution">
    <text evidence="16">The sequence shown here is derived from an EMBL/GenBank/DDBJ whole genome shotgun (WGS) entry which is preliminary data.</text>
</comment>
<evidence type="ECO:0000256" key="10">
    <source>
        <dbReference type="PROSITE-ProRule" id="PRU01240"/>
    </source>
</evidence>
<evidence type="ECO:0000256" key="14">
    <source>
        <dbReference type="SAM" id="SignalP"/>
    </source>
</evidence>
<feature type="active site" description="Charge relay system" evidence="10">
    <location>
        <position position="339"/>
    </location>
</feature>
<dbReference type="InterPro" id="IPR000209">
    <property type="entry name" value="Peptidase_S8/S53_dom"/>
</dbReference>
<feature type="domain" description="Peptidase S8/S53" evidence="15">
    <location>
        <begin position="85"/>
        <end position="386"/>
    </location>
</feature>
<keyword evidence="17" id="KW-1185">Reference proteome</keyword>
<dbReference type="EC" id="3.4.21.-" evidence="16"/>
<dbReference type="GO" id="GO:0004252">
    <property type="term" value="F:serine-type endopeptidase activity"/>
    <property type="evidence" value="ECO:0007669"/>
    <property type="project" value="UniProtKB-UniRule"/>
</dbReference>
<evidence type="ECO:0000256" key="9">
    <source>
        <dbReference type="ARBA" id="ARBA00023136"/>
    </source>
</evidence>
<sequence length="462" mass="47263">MFRLVSAVLAVACGVALGAGGAAADRPPPVVPGLMPPGPPMGPPEDTEQPANAPCVSTVPGGDGPAVPAAQRALNLDRAWQFSRGAGQLVAVIDTGVARHPRLPGLIGGGDFVSRSDGTEDCDGHGTAVAGVIAAAVVPGQGFAGVAPEATIVSIRQSSEFFQAKGRSQQKNPEDLPDGYGNTHTMAWAIRRAADMGATVINVSETTCPSGPLHDEDLGAALQYAAVEKNAVVVVAAGNNDVCRGTNPVQDPVDPAADPWSKVTMNVSPARYDQYALSVGSVDGNGQPSKFTVPGPWVGVAAPGENITSLDVNFADPNSRGTTGGFVKRGQQSAVSGTSFATPYVAGVAALVRARFPQLSALEVIQRIEATAHAPAEGWDPYLGYGTVDPVQALTAEVPNTLPAKRSGGAQSWQLPVPSAPPGADDTARNVALIGTGVIAVLLVLGYLASFPLRRRFGVRED</sequence>
<dbReference type="PANTHER" id="PTHR43806:SF11">
    <property type="entry name" value="CEREVISIN-RELATED"/>
    <property type="match status" value="1"/>
</dbReference>
<dbReference type="AlphaFoldDB" id="A0A7K0DH82"/>
<keyword evidence="7 10" id="KW-0720">Serine protease</keyword>
<feature type="active site" description="Charge relay system" evidence="10">
    <location>
        <position position="125"/>
    </location>
</feature>
<dbReference type="InterPro" id="IPR036852">
    <property type="entry name" value="Peptidase_S8/S53_dom_sf"/>
</dbReference>
<name>A0A7K0DH82_9NOCA</name>
<dbReference type="GO" id="GO:0005886">
    <property type="term" value="C:plasma membrane"/>
    <property type="evidence" value="ECO:0007669"/>
    <property type="project" value="UniProtKB-SubCell"/>
</dbReference>
<dbReference type="RefSeq" id="WP_153338879.1">
    <property type="nucleotide sequence ID" value="NZ_WEGI01000001.1"/>
</dbReference>
<dbReference type="InterPro" id="IPR023828">
    <property type="entry name" value="Peptidase_S8_Ser-AS"/>
</dbReference>